<feature type="transmembrane region" description="Helical" evidence="9">
    <location>
        <begin position="306"/>
        <end position="326"/>
    </location>
</feature>
<dbReference type="GO" id="GO:0005886">
    <property type="term" value="C:plasma membrane"/>
    <property type="evidence" value="ECO:0007669"/>
    <property type="project" value="UniProtKB-SubCell"/>
</dbReference>
<dbReference type="GO" id="GO:0009103">
    <property type="term" value="P:lipopolysaccharide biosynthetic process"/>
    <property type="evidence" value="ECO:0007669"/>
    <property type="project" value="UniProtKB-ARBA"/>
</dbReference>
<evidence type="ECO:0000256" key="2">
    <source>
        <dbReference type="ARBA" id="ARBA00022475"/>
    </source>
</evidence>
<dbReference type="GO" id="GO:0010041">
    <property type="term" value="P:response to iron(III) ion"/>
    <property type="evidence" value="ECO:0007669"/>
    <property type="project" value="TreeGrafter"/>
</dbReference>
<reference evidence="11" key="1">
    <citation type="journal article" date="2014" name="Int. J. Syst. Evol. Microbiol.">
        <title>Complete genome sequence of Corynebacterium casei LMG S-19264T (=DSM 44701T), isolated from a smear-ripened cheese.</title>
        <authorList>
            <consortium name="US DOE Joint Genome Institute (JGI-PGF)"/>
            <person name="Walter F."/>
            <person name="Albersmeier A."/>
            <person name="Kalinowski J."/>
            <person name="Ruckert C."/>
        </authorList>
    </citation>
    <scope>NUCLEOTIDE SEQUENCE</scope>
    <source>
        <strain evidence="11">JCM 4646</strain>
    </source>
</reference>
<keyword evidence="4" id="KW-0808">Transferase</keyword>
<feature type="transmembrane region" description="Helical" evidence="9">
    <location>
        <begin position="238"/>
        <end position="256"/>
    </location>
</feature>
<dbReference type="AlphaFoldDB" id="A0A919G3L8"/>
<dbReference type="RefSeq" id="WP_190213124.1">
    <property type="nucleotide sequence ID" value="NZ_BNBO01000031.1"/>
</dbReference>
<comment type="caution">
    <text evidence="11">The sequence shown here is derived from an EMBL/GenBank/DDBJ whole genome shotgun (WGS) entry which is preliminary data.</text>
</comment>
<feature type="transmembrane region" description="Helical" evidence="9">
    <location>
        <begin position="82"/>
        <end position="102"/>
    </location>
</feature>
<feature type="compositionally biased region" description="Low complexity" evidence="8">
    <location>
        <begin position="1"/>
        <end position="16"/>
    </location>
</feature>
<accession>A0A919G3L8</accession>
<feature type="domain" description="Glycosyltransferase RgtA/B/C/D-like" evidence="10">
    <location>
        <begin position="108"/>
        <end position="247"/>
    </location>
</feature>
<evidence type="ECO:0000313" key="12">
    <source>
        <dbReference type="Proteomes" id="UP000617734"/>
    </source>
</evidence>
<feature type="region of interest" description="Disordered" evidence="8">
    <location>
        <begin position="1"/>
        <end position="28"/>
    </location>
</feature>
<dbReference type="Proteomes" id="UP000617734">
    <property type="component" value="Unassembled WGS sequence"/>
</dbReference>
<feature type="transmembrane region" description="Helical" evidence="9">
    <location>
        <begin position="114"/>
        <end position="135"/>
    </location>
</feature>
<dbReference type="GO" id="GO:0016763">
    <property type="term" value="F:pentosyltransferase activity"/>
    <property type="evidence" value="ECO:0007669"/>
    <property type="project" value="TreeGrafter"/>
</dbReference>
<evidence type="ECO:0000256" key="9">
    <source>
        <dbReference type="SAM" id="Phobius"/>
    </source>
</evidence>
<sequence>MARTAPTPSPAPSTDLDPSRRAGRRARHGLRAVPPRGLRALLRQVWVLPTLATLAAGLFRISNPVMWHDELATLTVIRRPTVAILAMLQNVDAVHGTYYLLLHYWILAFGESPAMLRLPTVLAMAAAAGCVALTGRRLFDARAGLVGGLVFALIPSVTRYGQEVRSYAFVVLAAAAALLLLLRALERPSLLRWFCYSLAVAAAAYLHLVSLTFLGAHALGVAMCWWRDRRNWRLPAGFVLAAGLGVASAYPLVKLGEVQVTRQLGWIAVPKAGDLITIWGGVFCGTLAAGGVLLAGALAWGTGRRFGALLCSTAAVLPVVAIWVVSRVGETSYFIPKYMFFVLPACAVLAGAGIAAVRPRGVAAALVALGLLASQDQIVMREPLSHAHYLYPEPLTLFVPLDYRAAAKIIDAEYRPGDAAAYGQQRQAVWWGVDIGVAYYLNYLPHHVKVRDVFAGTSGKDRNDLWPTQCPDPAGCLHDEPRIWLVSKDDGDPNVLASVYQPAQQVLEQRYTISKVDKVSGLTVALLVRK</sequence>
<dbReference type="PANTHER" id="PTHR33908:SF3">
    <property type="entry name" value="UNDECAPRENYL PHOSPHATE-ALPHA-4-AMINO-4-DEOXY-L-ARABINOSE ARABINOSYL TRANSFERASE"/>
    <property type="match status" value="1"/>
</dbReference>
<evidence type="ECO:0000256" key="1">
    <source>
        <dbReference type="ARBA" id="ARBA00004651"/>
    </source>
</evidence>
<feature type="transmembrane region" description="Helical" evidence="9">
    <location>
        <begin position="45"/>
        <end position="62"/>
    </location>
</feature>
<keyword evidence="2" id="KW-1003">Cell membrane</keyword>
<keyword evidence="12" id="KW-1185">Reference proteome</keyword>
<evidence type="ECO:0000256" key="7">
    <source>
        <dbReference type="ARBA" id="ARBA00023136"/>
    </source>
</evidence>
<feature type="transmembrane region" description="Helical" evidence="9">
    <location>
        <begin position="205"/>
        <end position="226"/>
    </location>
</feature>
<feature type="transmembrane region" description="Helical" evidence="9">
    <location>
        <begin position="276"/>
        <end position="299"/>
    </location>
</feature>
<comment type="subcellular location">
    <subcellularLocation>
        <location evidence="1">Cell membrane</location>
        <topology evidence="1">Multi-pass membrane protein</topology>
    </subcellularLocation>
</comment>
<dbReference type="EMBL" id="BNBO01000031">
    <property type="protein sequence ID" value="GHH77084.1"/>
    <property type="molecule type" value="Genomic_DNA"/>
</dbReference>
<feature type="transmembrane region" description="Helical" evidence="9">
    <location>
        <begin position="167"/>
        <end position="185"/>
    </location>
</feature>
<dbReference type="Pfam" id="PF13231">
    <property type="entry name" value="PMT_2"/>
    <property type="match status" value="1"/>
</dbReference>
<evidence type="ECO:0000256" key="5">
    <source>
        <dbReference type="ARBA" id="ARBA00022692"/>
    </source>
</evidence>
<keyword evidence="7 9" id="KW-0472">Membrane</keyword>
<dbReference type="PANTHER" id="PTHR33908">
    <property type="entry name" value="MANNOSYLTRANSFERASE YKCB-RELATED"/>
    <property type="match status" value="1"/>
</dbReference>
<evidence type="ECO:0000256" key="8">
    <source>
        <dbReference type="SAM" id="MobiDB-lite"/>
    </source>
</evidence>
<keyword evidence="5 9" id="KW-0812">Transmembrane</keyword>
<reference evidence="11" key="2">
    <citation type="submission" date="2020-09" db="EMBL/GenBank/DDBJ databases">
        <authorList>
            <person name="Sun Q."/>
            <person name="Ohkuma M."/>
        </authorList>
    </citation>
    <scope>NUCLEOTIDE SEQUENCE</scope>
    <source>
        <strain evidence="11">JCM 4646</strain>
    </source>
</reference>
<evidence type="ECO:0000313" key="11">
    <source>
        <dbReference type="EMBL" id="GHH77084.1"/>
    </source>
</evidence>
<evidence type="ECO:0000256" key="3">
    <source>
        <dbReference type="ARBA" id="ARBA00022676"/>
    </source>
</evidence>
<evidence type="ECO:0000256" key="4">
    <source>
        <dbReference type="ARBA" id="ARBA00022679"/>
    </source>
</evidence>
<dbReference type="InterPro" id="IPR050297">
    <property type="entry name" value="LipidA_mod_glycosyltrf_83"/>
</dbReference>
<proteinExistence type="predicted"/>
<protein>
    <recommendedName>
        <fullName evidence="10">Glycosyltransferase RgtA/B/C/D-like domain-containing protein</fullName>
    </recommendedName>
</protein>
<name>A0A919G3L8_9ACTN</name>
<evidence type="ECO:0000259" key="10">
    <source>
        <dbReference type="Pfam" id="PF13231"/>
    </source>
</evidence>
<evidence type="ECO:0000256" key="6">
    <source>
        <dbReference type="ARBA" id="ARBA00022989"/>
    </source>
</evidence>
<dbReference type="InterPro" id="IPR038731">
    <property type="entry name" value="RgtA/B/C-like"/>
</dbReference>
<feature type="transmembrane region" description="Helical" evidence="9">
    <location>
        <begin position="338"/>
        <end position="357"/>
    </location>
</feature>
<organism evidence="11 12">
    <name type="scientific">Kitasatospora indigofera</name>
    <dbReference type="NCBI Taxonomy" id="67307"/>
    <lineage>
        <taxon>Bacteria</taxon>
        <taxon>Bacillati</taxon>
        <taxon>Actinomycetota</taxon>
        <taxon>Actinomycetes</taxon>
        <taxon>Kitasatosporales</taxon>
        <taxon>Streptomycetaceae</taxon>
        <taxon>Kitasatospora</taxon>
    </lineage>
</organism>
<keyword evidence="3" id="KW-0328">Glycosyltransferase</keyword>
<keyword evidence="6 9" id="KW-1133">Transmembrane helix</keyword>
<gene>
    <name evidence="11" type="ORF">GCM10018781_49880</name>
</gene>
<dbReference type="GeneID" id="95355360"/>